<feature type="transmembrane region" description="Helical" evidence="6">
    <location>
        <begin position="173"/>
        <end position="195"/>
    </location>
</feature>
<feature type="transmembrane region" description="Helical" evidence="6">
    <location>
        <begin position="38"/>
        <end position="59"/>
    </location>
</feature>
<name>A0A381WZ89_9ZZZZ</name>
<keyword evidence="4 6" id="KW-1133">Transmembrane helix</keyword>
<evidence type="ECO:0000256" key="1">
    <source>
        <dbReference type="ARBA" id="ARBA00004141"/>
    </source>
</evidence>
<feature type="transmembrane region" description="Helical" evidence="6">
    <location>
        <begin position="100"/>
        <end position="121"/>
    </location>
</feature>
<gene>
    <name evidence="8" type="ORF">METZ01_LOCUS110127</name>
</gene>
<feature type="transmembrane region" description="Helical" evidence="6">
    <location>
        <begin position="239"/>
        <end position="258"/>
    </location>
</feature>
<evidence type="ECO:0000256" key="3">
    <source>
        <dbReference type="ARBA" id="ARBA00022692"/>
    </source>
</evidence>
<feature type="domain" description="Major facilitator superfamily (MFS) profile" evidence="7">
    <location>
        <begin position="1"/>
        <end position="368"/>
    </location>
</feature>
<feature type="transmembrane region" description="Helical" evidence="6">
    <location>
        <begin position="71"/>
        <end position="88"/>
    </location>
</feature>
<dbReference type="InterPro" id="IPR011701">
    <property type="entry name" value="MFS"/>
</dbReference>
<evidence type="ECO:0000259" key="7">
    <source>
        <dbReference type="PROSITE" id="PS50850"/>
    </source>
</evidence>
<reference evidence="8" key="1">
    <citation type="submission" date="2018-05" db="EMBL/GenBank/DDBJ databases">
        <authorList>
            <person name="Lanie J.A."/>
            <person name="Ng W.-L."/>
            <person name="Kazmierczak K.M."/>
            <person name="Andrzejewski T.M."/>
            <person name="Davidsen T.M."/>
            <person name="Wayne K.J."/>
            <person name="Tettelin H."/>
            <person name="Glass J.I."/>
            <person name="Rusch D."/>
            <person name="Podicherti R."/>
            <person name="Tsui H.-C.T."/>
            <person name="Winkler M.E."/>
        </authorList>
    </citation>
    <scope>NUCLEOTIDE SEQUENCE</scope>
</reference>
<sequence length="372" mass="41236">SRAQHPLVLMAWGVGGVMGPILGPLFGGIMAELFNWRWAFYMIFPLGIIAMLFALAALSNDQRHKVQRFDILGFCIIAVAVGATQLMVDRGRRLDWLNSFEIQLELCLAVVFLYLFVVHILTSRNALFDPKIFKDRNFSIGLAFVTIMGMLQFTPLVLFPPLLQELRGYPDSIVGYLLAARGTGNLISFLFVVPLTRFDPRLCLFIGLGLQALSGYWMSSLDIYMTSADVFWCNIVHGIGFGTAYTPMAVMTFSTLSYRLLTQGNAIFSLLRLLGSSIFIAITLVIYFRTAAQASVNLSSLIDAFNPLNLTAWISLLGQPSDMPLRLRLVNEVRLQAAMIGYVNAFHLLTLAAAVAAPLAFLFATRRSAEPQ</sequence>
<feature type="transmembrane region" description="Helical" evidence="6">
    <location>
        <begin position="7"/>
        <end position="26"/>
    </location>
</feature>
<dbReference type="PROSITE" id="PS50850">
    <property type="entry name" value="MFS"/>
    <property type="match status" value="1"/>
</dbReference>
<dbReference type="EMBL" id="UINC01013220">
    <property type="protein sequence ID" value="SVA57273.1"/>
    <property type="molecule type" value="Genomic_DNA"/>
</dbReference>
<feature type="transmembrane region" description="Helical" evidence="6">
    <location>
        <begin position="202"/>
        <end position="219"/>
    </location>
</feature>
<comment type="subcellular location">
    <subcellularLocation>
        <location evidence="1">Membrane</location>
        <topology evidence="1">Multi-pass membrane protein</topology>
    </subcellularLocation>
</comment>
<dbReference type="InterPro" id="IPR020846">
    <property type="entry name" value="MFS_dom"/>
</dbReference>
<dbReference type="SUPFAM" id="SSF103473">
    <property type="entry name" value="MFS general substrate transporter"/>
    <property type="match status" value="1"/>
</dbReference>
<keyword evidence="3 6" id="KW-0812">Transmembrane</keyword>
<evidence type="ECO:0000256" key="4">
    <source>
        <dbReference type="ARBA" id="ARBA00022989"/>
    </source>
</evidence>
<dbReference type="Pfam" id="PF07690">
    <property type="entry name" value="MFS_1"/>
    <property type="match status" value="1"/>
</dbReference>
<feature type="transmembrane region" description="Helical" evidence="6">
    <location>
        <begin position="339"/>
        <end position="364"/>
    </location>
</feature>
<feature type="transmembrane region" description="Helical" evidence="6">
    <location>
        <begin position="142"/>
        <end position="161"/>
    </location>
</feature>
<feature type="non-terminal residue" evidence="8">
    <location>
        <position position="1"/>
    </location>
</feature>
<feature type="transmembrane region" description="Helical" evidence="6">
    <location>
        <begin position="270"/>
        <end position="288"/>
    </location>
</feature>
<evidence type="ECO:0000256" key="6">
    <source>
        <dbReference type="SAM" id="Phobius"/>
    </source>
</evidence>
<keyword evidence="2" id="KW-0813">Transport</keyword>
<dbReference type="PANTHER" id="PTHR42718:SF9">
    <property type="entry name" value="MAJOR FACILITATOR SUPERFAMILY MULTIDRUG TRANSPORTER MFSC"/>
    <property type="match status" value="1"/>
</dbReference>
<dbReference type="InterPro" id="IPR036259">
    <property type="entry name" value="MFS_trans_sf"/>
</dbReference>
<dbReference type="GO" id="GO:0022857">
    <property type="term" value="F:transmembrane transporter activity"/>
    <property type="evidence" value="ECO:0007669"/>
    <property type="project" value="InterPro"/>
</dbReference>
<dbReference type="Gene3D" id="1.20.1250.20">
    <property type="entry name" value="MFS general substrate transporter like domains"/>
    <property type="match status" value="1"/>
</dbReference>
<proteinExistence type="predicted"/>
<evidence type="ECO:0000256" key="5">
    <source>
        <dbReference type="ARBA" id="ARBA00023136"/>
    </source>
</evidence>
<protein>
    <recommendedName>
        <fullName evidence="7">Major facilitator superfamily (MFS) profile domain-containing protein</fullName>
    </recommendedName>
</protein>
<keyword evidence="5 6" id="KW-0472">Membrane</keyword>
<evidence type="ECO:0000256" key="2">
    <source>
        <dbReference type="ARBA" id="ARBA00022448"/>
    </source>
</evidence>
<organism evidence="8">
    <name type="scientific">marine metagenome</name>
    <dbReference type="NCBI Taxonomy" id="408172"/>
    <lineage>
        <taxon>unclassified sequences</taxon>
        <taxon>metagenomes</taxon>
        <taxon>ecological metagenomes</taxon>
    </lineage>
</organism>
<dbReference type="PANTHER" id="PTHR42718">
    <property type="entry name" value="MAJOR FACILITATOR SUPERFAMILY MULTIDRUG TRANSPORTER MFSC"/>
    <property type="match status" value="1"/>
</dbReference>
<accession>A0A381WZ89</accession>
<evidence type="ECO:0000313" key="8">
    <source>
        <dbReference type="EMBL" id="SVA57273.1"/>
    </source>
</evidence>
<dbReference type="AlphaFoldDB" id="A0A381WZ89"/>
<dbReference type="GO" id="GO:0016020">
    <property type="term" value="C:membrane"/>
    <property type="evidence" value="ECO:0007669"/>
    <property type="project" value="UniProtKB-SubCell"/>
</dbReference>